<dbReference type="EMBL" id="LAZR01000035">
    <property type="protein sequence ID" value="KKO01390.1"/>
    <property type="molecule type" value="Genomic_DNA"/>
</dbReference>
<proteinExistence type="predicted"/>
<evidence type="ECO:0000313" key="2">
    <source>
        <dbReference type="EMBL" id="KKO01390.1"/>
    </source>
</evidence>
<protein>
    <recommendedName>
        <fullName evidence="1">PilZ domain-containing protein</fullName>
    </recommendedName>
</protein>
<reference evidence="2" key="1">
    <citation type="journal article" date="2015" name="Nature">
        <title>Complex archaea that bridge the gap between prokaryotes and eukaryotes.</title>
        <authorList>
            <person name="Spang A."/>
            <person name="Saw J.H."/>
            <person name="Jorgensen S.L."/>
            <person name="Zaremba-Niedzwiedzka K."/>
            <person name="Martijn J."/>
            <person name="Lind A.E."/>
            <person name="van Eijk R."/>
            <person name="Schleper C."/>
            <person name="Guy L."/>
            <person name="Ettema T.J."/>
        </authorList>
    </citation>
    <scope>NUCLEOTIDE SEQUENCE</scope>
</reference>
<dbReference type="AlphaFoldDB" id="A0A0F9VBJ7"/>
<dbReference type="InterPro" id="IPR009875">
    <property type="entry name" value="PilZ_domain"/>
</dbReference>
<dbReference type="Pfam" id="PF07238">
    <property type="entry name" value="PilZ"/>
    <property type="match status" value="1"/>
</dbReference>
<accession>A0A0F9VBJ7</accession>
<sequence length="196" mass="22052">MQNDTDEDKRDFFRIQDKLGLEYCPITGPDELEHVGLKEQSPLYQLLSDLHLLDHESQHLLRQIGEKDRTLANYLKIINKRIDLIGKVVALQSTEESWDTVEVTLSEGGMSFPATKKVELGSWLGMRITLLPALLGLTIPARVLRCDADTAAPGCWIIGVGFEALTDPQRQLLARHILQKQAQEIRAAKTSERIPT</sequence>
<gene>
    <name evidence="2" type="ORF">LCGC14_0116010</name>
</gene>
<comment type="caution">
    <text evidence="2">The sequence shown here is derived from an EMBL/GenBank/DDBJ whole genome shotgun (WGS) entry which is preliminary data.</text>
</comment>
<dbReference type="GO" id="GO:0035438">
    <property type="term" value="F:cyclic-di-GMP binding"/>
    <property type="evidence" value="ECO:0007669"/>
    <property type="project" value="InterPro"/>
</dbReference>
<evidence type="ECO:0000259" key="1">
    <source>
        <dbReference type="Pfam" id="PF07238"/>
    </source>
</evidence>
<feature type="domain" description="PilZ" evidence="1">
    <location>
        <begin position="89"/>
        <end position="178"/>
    </location>
</feature>
<dbReference type="Gene3D" id="2.40.10.220">
    <property type="entry name" value="predicted glycosyltransferase like domains"/>
    <property type="match status" value="1"/>
</dbReference>
<organism evidence="2">
    <name type="scientific">marine sediment metagenome</name>
    <dbReference type="NCBI Taxonomy" id="412755"/>
    <lineage>
        <taxon>unclassified sequences</taxon>
        <taxon>metagenomes</taxon>
        <taxon>ecological metagenomes</taxon>
    </lineage>
</organism>
<name>A0A0F9VBJ7_9ZZZZ</name>